<comment type="caution">
    <text evidence="2">The sequence shown here is derived from an EMBL/GenBank/DDBJ whole genome shotgun (WGS) entry which is preliminary data.</text>
</comment>
<reference evidence="2 3" key="1">
    <citation type="submission" date="2016-10" db="EMBL/GenBank/DDBJ databases">
        <title>The genome sequence of Colletotrichum fioriniae PJ7.</title>
        <authorList>
            <person name="Baroncelli R."/>
        </authorList>
    </citation>
    <scope>NUCLEOTIDE SEQUENCE [LARGE SCALE GENOMIC DNA]</scope>
    <source>
        <strain evidence="2">Col 31</strain>
    </source>
</reference>
<evidence type="ECO:0000313" key="2">
    <source>
        <dbReference type="EMBL" id="KAK1448820.1"/>
    </source>
</evidence>
<gene>
    <name evidence="2" type="ORF">CMEL01_08135</name>
</gene>
<evidence type="ECO:0000313" key="3">
    <source>
        <dbReference type="Proteomes" id="UP001239795"/>
    </source>
</evidence>
<proteinExistence type="predicted"/>
<dbReference type="Proteomes" id="UP001239795">
    <property type="component" value="Unassembled WGS sequence"/>
</dbReference>
<dbReference type="AlphaFoldDB" id="A0AAI9TZE4"/>
<sequence length="149" mass="16308">GHRPPRRPASGGPDPGHGRSREQVPSRFRQVPLPGTGCVNREERPSEIPGPYRTILRLWLPTQQVYSAPRLALKAFDLFPPPRAQCHCLPRPAPPPRPRDAASSAWKGHRPAAGQTTVPRPFGSRYNISHTNTCPREGAVLDNPANGPS</sequence>
<feature type="region of interest" description="Disordered" evidence="1">
    <location>
        <begin position="1"/>
        <end position="48"/>
    </location>
</feature>
<organism evidence="2 3">
    <name type="scientific">Colletotrichum melonis</name>
    <dbReference type="NCBI Taxonomy" id="1209925"/>
    <lineage>
        <taxon>Eukaryota</taxon>
        <taxon>Fungi</taxon>
        <taxon>Dikarya</taxon>
        <taxon>Ascomycota</taxon>
        <taxon>Pezizomycotina</taxon>
        <taxon>Sordariomycetes</taxon>
        <taxon>Hypocreomycetidae</taxon>
        <taxon>Glomerellales</taxon>
        <taxon>Glomerellaceae</taxon>
        <taxon>Colletotrichum</taxon>
        <taxon>Colletotrichum acutatum species complex</taxon>
    </lineage>
</organism>
<name>A0AAI9TZE4_9PEZI</name>
<feature type="non-terminal residue" evidence="2">
    <location>
        <position position="1"/>
    </location>
</feature>
<evidence type="ECO:0000256" key="1">
    <source>
        <dbReference type="SAM" id="MobiDB-lite"/>
    </source>
</evidence>
<protein>
    <submittedName>
        <fullName evidence="2">Uncharacterized protein</fullName>
    </submittedName>
</protein>
<keyword evidence="3" id="KW-1185">Reference proteome</keyword>
<dbReference type="EMBL" id="MLGG01000068">
    <property type="protein sequence ID" value="KAK1448820.1"/>
    <property type="molecule type" value="Genomic_DNA"/>
</dbReference>
<accession>A0AAI9TZE4</accession>
<feature type="region of interest" description="Disordered" evidence="1">
    <location>
        <begin position="89"/>
        <end position="149"/>
    </location>
</feature>